<sequence>ADVNQDGRVDVLAGELWYEAPTGGTSGLLNREWSRHEVRQVGEFNPSGGYSECFSNFTFDVNSDGWPDLVRVGFPGKECYWYENPENEPGHWKEHLIWHSGCNESPLFADVTGNGEPELIVGSQPESKLGYLPIPSSEDAVPKWDFRAVSRSGDPGKNGSHRFYHGLGTADLNNDGRTDVLIPHGWWEGPQELDVGSWTFHPYALAKDGQQTPLRTAHLHVEDLDLDGDNDIIGSSAHTYGIWWFENVAGNEADRFRYHLVDDSFS</sequence>
<keyword evidence="1" id="KW-0732">Signal</keyword>
<evidence type="ECO:0000256" key="1">
    <source>
        <dbReference type="ARBA" id="ARBA00022729"/>
    </source>
</evidence>
<name>X0W9U0_9ZZZZ</name>
<comment type="caution">
    <text evidence="2">The sequence shown here is derived from an EMBL/GenBank/DDBJ whole genome shotgun (WGS) entry which is preliminary data.</text>
</comment>
<feature type="non-terminal residue" evidence="2">
    <location>
        <position position="266"/>
    </location>
</feature>
<dbReference type="SUPFAM" id="SSF69318">
    <property type="entry name" value="Integrin alpha N-terminal domain"/>
    <property type="match status" value="1"/>
</dbReference>
<dbReference type="InterPro" id="IPR013517">
    <property type="entry name" value="FG-GAP"/>
</dbReference>
<proteinExistence type="predicted"/>
<dbReference type="Gene3D" id="2.130.10.130">
    <property type="entry name" value="Integrin alpha, N-terminal"/>
    <property type="match status" value="1"/>
</dbReference>
<dbReference type="PANTHER" id="PTHR44103">
    <property type="entry name" value="PROPROTEIN CONVERTASE P"/>
    <property type="match status" value="1"/>
</dbReference>
<dbReference type="Pfam" id="PF13517">
    <property type="entry name" value="FG-GAP_3"/>
    <property type="match status" value="1"/>
</dbReference>
<dbReference type="InterPro" id="IPR028994">
    <property type="entry name" value="Integrin_alpha_N"/>
</dbReference>
<gene>
    <name evidence="2" type="ORF">S01H1_42770</name>
</gene>
<protein>
    <recommendedName>
        <fullName evidence="3">VCBS repeat-containing protein</fullName>
    </recommendedName>
</protein>
<reference evidence="2" key="1">
    <citation type="journal article" date="2014" name="Front. Microbiol.">
        <title>High frequency of phylogenetically diverse reductive dehalogenase-homologous genes in deep subseafloor sedimentary metagenomes.</title>
        <authorList>
            <person name="Kawai M."/>
            <person name="Futagami T."/>
            <person name="Toyoda A."/>
            <person name="Takaki Y."/>
            <person name="Nishi S."/>
            <person name="Hori S."/>
            <person name="Arai W."/>
            <person name="Tsubouchi T."/>
            <person name="Morono Y."/>
            <person name="Uchiyama I."/>
            <person name="Ito T."/>
            <person name="Fujiyama A."/>
            <person name="Inagaki F."/>
            <person name="Takami H."/>
        </authorList>
    </citation>
    <scope>NUCLEOTIDE SEQUENCE</scope>
    <source>
        <strain evidence="2">Expedition CK06-06</strain>
    </source>
</reference>
<accession>X0W9U0</accession>
<organism evidence="2">
    <name type="scientific">marine sediment metagenome</name>
    <dbReference type="NCBI Taxonomy" id="412755"/>
    <lineage>
        <taxon>unclassified sequences</taxon>
        <taxon>metagenomes</taxon>
        <taxon>ecological metagenomes</taxon>
    </lineage>
</organism>
<dbReference type="EMBL" id="BARS01027215">
    <property type="protein sequence ID" value="GAG09411.1"/>
    <property type="molecule type" value="Genomic_DNA"/>
</dbReference>
<dbReference type="AlphaFoldDB" id="X0W9U0"/>
<evidence type="ECO:0008006" key="3">
    <source>
        <dbReference type="Google" id="ProtNLM"/>
    </source>
</evidence>
<feature type="non-terminal residue" evidence="2">
    <location>
        <position position="1"/>
    </location>
</feature>
<evidence type="ECO:0000313" key="2">
    <source>
        <dbReference type="EMBL" id="GAG09411.1"/>
    </source>
</evidence>
<dbReference type="PANTHER" id="PTHR44103:SF1">
    <property type="entry name" value="PROPROTEIN CONVERTASE P"/>
    <property type="match status" value="1"/>
</dbReference>